<dbReference type="Proteomes" id="UP001162029">
    <property type="component" value="Unassembled WGS sequence"/>
</dbReference>
<accession>A0AAV0U1Y0</accession>
<organism evidence="1 2">
    <name type="scientific">Peronospora destructor</name>
    <dbReference type="NCBI Taxonomy" id="86335"/>
    <lineage>
        <taxon>Eukaryota</taxon>
        <taxon>Sar</taxon>
        <taxon>Stramenopiles</taxon>
        <taxon>Oomycota</taxon>
        <taxon>Peronosporomycetes</taxon>
        <taxon>Peronosporales</taxon>
        <taxon>Peronosporaceae</taxon>
        <taxon>Peronospora</taxon>
    </lineage>
</organism>
<evidence type="ECO:0000313" key="2">
    <source>
        <dbReference type="Proteomes" id="UP001162029"/>
    </source>
</evidence>
<proteinExistence type="predicted"/>
<comment type="caution">
    <text evidence="1">The sequence shown here is derived from an EMBL/GenBank/DDBJ whole genome shotgun (WGS) entry which is preliminary data.</text>
</comment>
<keyword evidence="2" id="KW-1185">Reference proteome</keyword>
<sequence length="68" mass="7611">MNLLGFYQEGRENATTEVVFVPVSNIPVISQGEILETQRLLQTEMKSADEAKDNTLPFVIQHLNHSPA</sequence>
<reference evidence="1" key="1">
    <citation type="submission" date="2022-12" db="EMBL/GenBank/DDBJ databases">
        <authorList>
            <person name="Webb A."/>
        </authorList>
    </citation>
    <scope>NUCLEOTIDE SEQUENCE</scope>
    <source>
        <strain evidence="1">Pd1</strain>
    </source>
</reference>
<dbReference type="AlphaFoldDB" id="A0AAV0U1Y0"/>
<evidence type="ECO:0000313" key="1">
    <source>
        <dbReference type="EMBL" id="CAI5730952.1"/>
    </source>
</evidence>
<dbReference type="EMBL" id="CANTFM010000858">
    <property type="protein sequence ID" value="CAI5730952.1"/>
    <property type="molecule type" value="Genomic_DNA"/>
</dbReference>
<name>A0AAV0U1Y0_9STRA</name>
<gene>
    <name evidence="1" type="ORF">PDE001_LOCUS4660</name>
</gene>
<protein>
    <submittedName>
        <fullName evidence="1">Uncharacterized protein</fullName>
    </submittedName>
</protein>